<dbReference type="Proteomes" id="UP001164929">
    <property type="component" value="Chromosome 12"/>
</dbReference>
<accession>A0AAD6M1X9</accession>
<evidence type="ECO:0000313" key="1">
    <source>
        <dbReference type="EMBL" id="KAJ6976874.1"/>
    </source>
</evidence>
<evidence type="ECO:0000313" key="2">
    <source>
        <dbReference type="Proteomes" id="UP001164929"/>
    </source>
</evidence>
<reference evidence="1" key="1">
    <citation type="journal article" date="2023" name="Mol. Ecol. Resour.">
        <title>Chromosome-level genome assembly of a triploid poplar Populus alba 'Berolinensis'.</title>
        <authorList>
            <person name="Chen S."/>
            <person name="Yu Y."/>
            <person name="Wang X."/>
            <person name="Wang S."/>
            <person name="Zhang T."/>
            <person name="Zhou Y."/>
            <person name="He R."/>
            <person name="Meng N."/>
            <person name="Wang Y."/>
            <person name="Liu W."/>
            <person name="Liu Z."/>
            <person name="Liu J."/>
            <person name="Guo Q."/>
            <person name="Huang H."/>
            <person name="Sederoff R.R."/>
            <person name="Wang G."/>
            <person name="Qu G."/>
            <person name="Chen S."/>
        </authorList>
    </citation>
    <scope>NUCLEOTIDE SEQUENCE</scope>
    <source>
        <strain evidence="1">SC-2020</strain>
    </source>
</reference>
<comment type="caution">
    <text evidence="1">The sequence shown here is derived from an EMBL/GenBank/DDBJ whole genome shotgun (WGS) entry which is preliminary data.</text>
</comment>
<dbReference type="AlphaFoldDB" id="A0AAD6M1X9"/>
<name>A0AAD6M1X9_9ROSI</name>
<keyword evidence="2" id="KW-1185">Reference proteome</keyword>
<gene>
    <name evidence="1" type="ORF">NC653_028904</name>
</gene>
<organism evidence="1 2">
    <name type="scientific">Populus alba x Populus x berolinensis</name>
    <dbReference type="NCBI Taxonomy" id="444605"/>
    <lineage>
        <taxon>Eukaryota</taxon>
        <taxon>Viridiplantae</taxon>
        <taxon>Streptophyta</taxon>
        <taxon>Embryophyta</taxon>
        <taxon>Tracheophyta</taxon>
        <taxon>Spermatophyta</taxon>
        <taxon>Magnoliopsida</taxon>
        <taxon>eudicotyledons</taxon>
        <taxon>Gunneridae</taxon>
        <taxon>Pentapetalae</taxon>
        <taxon>rosids</taxon>
        <taxon>fabids</taxon>
        <taxon>Malpighiales</taxon>
        <taxon>Salicaceae</taxon>
        <taxon>Saliceae</taxon>
        <taxon>Populus</taxon>
    </lineage>
</organism>
<protein>
    <submittedName>
        <fullName evidence="1">Uncharacterized protein</fullName>
    </submittedName>
</protein>
<dbReference type="EMBL" id="JAQIZT010000012">
    <property type="protein sequence ID" value="KAJ6976874.1"/>
    <property type="molecule type" value="Genomic_DNA"/>
</dbReference>
<proteinExistence type="predicted"/>
<sequence length="67" mass="7473">MSTSRDRETLTKCARRSAKLRQPSVGTETSYMLLVAAINSLVTVSTNKTPHVIITVLSPRNCIEIRR</sequence>